<dbReference type="InterPro" id="IPR011701">
    <property type="entry name" value="MFS"/>
</dbReference>
<reference evidence="8" key="2">
    <citation type="submission" date="2023-06" db="EMBL/GenBank/DDBJ databases">
        <authorList>
            <consortium name="Lawrence Berkeley National Laboratory"/>
            <person name="Haridas S."/>
            <person name="Hensen N."/>
            <person name="Bonometti L."/>
            <person name="Westerberg I."/>
            <person name="Brannstrom I.O."/>
            <person name="Guillou S."/>
            <person name="Cros-Aarteil S."/>
            <person name="Calhoun S."/>
            <person name="Kuo A."/>
            <person name="Mondo S."/>
            <person name="Pangilinan J."/>
            <person name="Riley R."/>
            <person name="Labutti K."/>
            <person name="Andreopoulos B."/>
            <person name="Lipzen A."/>
            <person name="Chen C."/>
            <person name="Yanf M."/>
            <person name="Daum C."/>
            <person name="Ng V."/>
            <person name="Clum A."/>
            <person name="Steindorff A."/>
            <person name="Ohm R."/>
            <person name="Martin F."/>
            <person name="Silar P."/>
            <person name="Natvig D."/>
            <person name="Lalanne C."/>
            <person name="Gautier V."/>
            <person name="Ament-Velasquez S.L."/>
            <person name="Kruys A."/>
            <person name="Hutchinson M.I."/>
            <person name="Powell A.J."/>
            <person name="Barry K."/>
            <person name="Miller A.N."/>
            <person name="Grigoriev I.V."/>
            <person name="Debuchy R."/>
            <person name="Gladieux P."/>
            <person name="Thoren M.H."/>
            <person name="Johannesson H."/>
        </authorList>
    </citation>
    <scope>NUCLEOTIDE SEQUENCE</scope>
    <source>
        <strain evidence="8">CBS 314.62</strain>
    </source>
</reference>
<keyword evidence="2 6" id="KW-0812">Transmembrane</keyword>
<evidence type="ECO:0000256" key="3">
    <source>
        <dbReference type="ARBA" id="ARBA00022989"/>
    </source>
</evidence>
<dbReference type="Gene3D" id="1.20.1250.20">
    <property type="entry name" value="MFS general substrate transporter like domains"/>
    <property type="match status" value="1"/>
</dbReference>
<feature type="compositionally biased region" description="Polar residues" evidence="5">
    <location>
        <begin position="246"/>
        <end position="265"/>
    </location>
</feature>
<dbReference type="PROSITE" id="PS50850">
    <property type="entry name" value="MFS"/>
    <property type="match status" value="1"/>
</dbReference>
<name>A0AAE1CDY6_9PEZI</name>
<keyword evidence="9" id="KW-1185">Reference proteome</keyword>
<dbReference type="InterPro" id="IPR020846">
    <property type="entry name" value="MFS_dom"/>
</dbReference>
<feature type="domain" description="Major facilitator superfamily (MFS) profile" evidence="7">
    <location>
        <begin position="328"/>
        <end position="720"/>
    </location>
</feature>
<feature type="region of interest" description="Disordered" evidence="5">
    <location>
        <begin position="93"/>
        <end position="145"/>
    </location>
</feature>
<dbReference type="Pfam" id="PF07690">
    <property type="entry name" value="MFS_1"/>
    <property type="match status" value="1"/>
</dbReference>
<evidence type="ECO:0000259" key="7">
    <source>
        <dbReference type="PROSITE" id="PS50850"/>
    </source>
</evidence>
<organism evidence="8 9">
    <name type="scientific">Podospora appendiculata</name>
    <dbReference type="NCBI Taxonomy" id="314037"/>
    <lineage>
        <taxon>Eukaryota</taxon>
        <taxon>Fungi</taxon>
        <taxon>Dikarya</taxon>
        <taxon>Ascomycota</taxon>
        <taxon>Pezizomycotina</taxon>
        <taxon>Sordariomycetes</taxon>
        <taxon>Sordariomycetidae</taxon>
        <taxon>Sordariales</taxon>
        <taxon>Podosporaceae</taxon>
        <taxon>Podospora</taxon>
    </lineage>
</organism>
<feature type="transmembrane region" description="Helical" evidence="6">
    <location>
        <begin position="399"/>
        <end position="421"/>
    </location>
</feature>
<keyword evidence="3 6" id="KW-1133">Transmembrane helix</keyword>
<feature type="compositionally biased region" description="Low complexity" evidence="5">
    <location>
        <begin position="130"/>
        <end position="142"/>
    </location>
</feature>
<dbReference type="SUPFAM" id="SSF103473">
    <property type="entry name" value="MFS general substrate transporter"/>
    <property type="match status" value="1"/>
</dbReference>
<evidence type="ECO:0000256" key="4">
    <source>
        <dbReference type="ARBA" id="ARBA00023136"/>
    </source>
</evidence>
<dbReference type="InterPro" id="IPR036259">
    <property type="entry name" value="MFS_trans_sf"/>
</dbReference>
<feature type="region of interest" description="Disordered" evidence="5">
    <location>
        <begin position="246"/>
        <end position="310"/>
    </location>
</feature>
<proteinExistence type="predicted"/>
<protein>
    <submittedName>
        <fullName evidence="8">Major facilitator superfamily domain-containing protein</fullName>
    </submittedName>
</protein>
<feature type="transmembrane region" description="Helical" evidence="6">
    <location>
        <begin position="324"/>
        <end position="346"/>
    </location>
</feature>
<accession>A0AAE1CDY6</accession>
<evidence type="ECO:0000256" key="5">
    <source>
        <dbReference type="SAM" id="MobiDB-lite"/>
    </source>
</evidence>
<reference evidence="8" key="1">
    <citation type="journal article" date="2023" name="Mol. Phylogenet. Evol.">
        <title>Genome-scale phylogeny and comparative genomics of the fungal order Sordariales.</title>
        <authorList>
            <person name="Hensen N."/>
            <person name="Bonometti L."/>
            <person name="Westerberg I."/>
            <person name="Brannstrom I.O."/>
            <person name="Guillou S."/>
            <person name="Cros-Aarteil S."/>
            <person name="Calhoun S."/>
            <person name="Haridas S."/>
            <person name="Kuo A."/>
            <person name="Mondo S."/>
            <person name="Pangilinan J."/>
            <person name="Riley R."/>
            <person name="LaButti K."/>
            <person name="Andreopoulos B."/>
            <person name="Lipzen A."/>
            <person name="Chen C."/>
            <person name="Yan M."/>
            <person name="Daum C."/>
            <person name="Ng V."/>
            <person name="Clum A."/>
            <person name="Steindorff A."/>
            <person name="Ohm R.A."/>
            <person name="Martin F."/>
            <person name="Silar P."/>
            <person name="Natvig D.O."/>
            <person name="Lalanne C."/>
            <person name="Gautier V."/>
            <person name="Ament-Velasquez S.L."/>
            <person name="Kruys A."/>
            <person name="Hutchinson M.I."/>
            <person name="Powell A.J."/>
            <person name="Barry K."/>
            <person name="Miller A.N."/>
            <person name="Grigoriev I.V."/>
            <person name="Debuchy R."/>
            <person name="Gladieux P."/>
            <person name="Hiltunen Thoren M."/>
            <person name="Johannesson H."/>
        </authorList>
    </citation>
    <scope>NUCLEOTIDE SEQUENCE</scope>
    <source>
        <strain evidence="8">CBS 314.62</strain>
    </source>
</reference>
<feature type="compositionally biased region" description="Pro residues" evidence="5">
    <location>
        <begin position="115"/>
        <end position="129"/>
    </location>
</feature>
<evidence type="ECO:0000256" key="1">
    <source>
        <dbReference type="ARBA" id="ARBA00004141"/>
    </source>
</evidence>
<sequence length="720" mass="77623">MENRRVDPAWTEMEPIEALQRAAYAMVAATESFKQQFQPRTQRQPGSGSWSRRLLALVWQQANEQLLGAGRSSVPASDTPVVAIAARIHVPMVHPGDDNSPDVVESREMDKVDVPPIPPRALRPPPPTAAPRETTPAASPAAHRQLAYDDSTPSLATTLVATPSPYPPPSLPPPPLPAAAVIGGEMPWPPRQSYRSAAWRKDLAAEEEETAAGKRSRPNTIRHSSQEHFKQQHPVFPHMAYSRDQSQVSLGAATSGQRSFSSQYSADDADSPLISQSHHHYNDKSLPPQPPDPKLTAAKETTTTKNTTTTSCTRPANLSRVQEVLFVLLICLAQMLMLAGLAIALVPAQGISRSFFAPGTRIATVKATEAWYSAAYGLTSATFVLPSGRLGDLWGHKRIFVVGFVWLGIWSAVTGAAEAVARGHGGGMQVGIGPALFVPNGQAMLGRAYAPGLRKNMVLCLFGASAPVGFVSGTIIASLLTINGAWPWAFWTLALVCAALAIVSVFVLPAPEKRNRNTTAPSPHEKGETLWTRLDGPGILLGVSGLVLIDFAFNQALVVSWNTPYIYFSSHPLVPIAAMKSSTNFVLGCTAAGWGCFCIWIYFTFCFLEVSRGWSPLMASISFSHAPVTGLIASILAGNLITRVKPHWIMLMSMCAFFSGSLLLATAPVEQIYWLNTFFSILIMPFATIMLSNSVSKDHQGIAASLVVTTVNYSYVQPLA</sequence>
<feature type="transmembrane region" description="Helical" evidence="6">
    <location>
        <begin position="488"/>
        <end position="508"/>
    </location>
</feature>
<feature type="transmembrane region" description="Helical" evidence="6">
    <location>
        <begin position="672"/>
        <end position="691"/>
    </location>
</feature>
<feature type="transmembrane region" description="Helical" evidence="6">
    <location>
        <begin position="585"/>
        <end position="605"/>
    </location>
</feature>
<feature type="transmembrane region" description="Helical" evidence="6">
    <location>
        <begin position="648"/>
        <end position="666"/>
    </location>
</feature>
<dbReference type="PANTHER" id="PTHR42718">
    <property type="entry name" value="MAJOR FACILITATOR SUPERFAMILY MULTIDRUG TRANSPORTER MFSC"/>
    <property type="match status" value="1"/>
</dbReference>
<comment type="caution">
    <text evidence="8">The sequence shown here is derived from an EMBL/GenBank/DDBJ whole genome shotgun (WGS) entry which is preliminary data.</text>
</comment>
<dbReference type="AlphaFoldDB" id="A0AAE1CDY6"/>
<comment type="subcellular location">
    <subcellularLocation>
        <location evidence="1">Membrane</location>
        <topology evidence="1">Multi-pass membrane protein</topology>
    </subcellularLocation>
</comment>
<gene>
    <name evidence="8" type="ORF">B0T22DRAFT_499594</name>
</gene>
<feature type="transmembrane region" description="Helical" evidence="6">
    <location>
        <begin position="457"/>
        <end position="482"/>
    </location>
</feature>
<feature type="transmembrane region" description="Helical" evidence="6">
    <location>
        <begin position="617"/>
        <end position="641"/>
    </location>
</feature>
<dbReference type="GO" id="GO:0016020">
    <property type="term" value="C:membrane"/>
    <property type="evidence" value="ECO:0007669"/>
    <property type="project" value="UniProtKB-SubCell"/>
</dbReference>
<evidence type="ECO:0000256" key="6">
    <source>
        <dbReference type="SAM" id="Phobius"/>
    </source>
</evidence>
<evidence type="ECO:0000313" key="9">
    <source>
        <dbReference type="Proteomes" id="UP001270362"/>
    </source>
</evidence>
<feature type="compositionally biased region" description="Low complexity" evidence="5">
    <location>
        <begin position="296"/>
        <end position="310"/>
    </location>
</feature>
<evidence type="ECO:0000256" key="2">
    <source>
        <dbReference type="ARBA" id="ARBA00022692"/>
    </source>
</evidence>
<feature type="region of interest" description="Disordered" evidence="5">
    <location>
        <begin position="200"/>
        <end position="228"/>
    </location>
</feature>
<feature type="compositionally biased region" description="Basic and acidic residues" evidence="5">
    <location>
        <begin position="104"/>
        <end position="113"/>
    </location>
</feature>
<dbReference type="PANTHER" id="PTHR42718:SF1">
    <property type="entry name" value="LOW AFFINITY AMMONIUM TRANSPORTER"/>
    <property type="match status" value="1"/>
</dbReference>
<evidence type="ECO:0000313" key="8">
    <source>
        <dbReference type="EMBL" id="KAK3690047.1"/>
    </source>
</evidence>
<dbReference type="Proteomes" id="UP001270362">
    <property type="component" value="Unassembled WGS sequence"/>
</dbReference>
<dbReference type="GO" id="GO:0022857">
    <property type="term" value="F:transmembrane transporter activity"/>
    <property type="evidence" value="ECO:0007669"/>
    <property type="project" value="InterPro"/>
</dbReference>
<keyword evidence="4 6" id="KW-0472">Membrane</keyword>
<dbReference type="EMBL" id="JAULSO010000002">
    <property type="protein sequence ID" value="KAK3690047.1"/>
    <property type="molecule type" value="Genomic_DNA"/>
</dbReference>